<evidence type="ECO:0000313" key="1">
    <source>
        <dbReference type="EMBL" id="MFC4035874.1"/>
    </source>
</evidence>
<gene>
    <name evidence="1" type="ORF">ACFO3J_31045</name>
</gene>
<keyword evidence="2" id="KW-1185">Reference proteome</keyword>
<organism evidence="1 2">
    <name type="scientific">Streptomyces polygonati</name>
    <dbReference type="NCBI Taxonomy" id="1617087"/>
    <lineage>
        <taxon>Bacteria</taxon>
        <taxon>Bacillati</taxon>
        <taxon>Actinomycetota</taxon>
        <taxon>Actinomycetes</taxon>
        <taxon>Kitasatosporales</taxon>
        <taxon>Streptomycetaceae</taxon>
        <taxon>Streptomyces</taxon>
    </lineage>
</organism>
<evidence type="ECO:0000313" key="2">
    <source>
        <dbReference type="Proteomes" id="UP001595765"/>
    </source>
</evidence>
<reference evidence="2" key="1">
    <citation type="journal article" date="2019" name="Int. J. Syst. Evol. Microbiol.">
        <title>The Global Catalogue of Microorganisms (GCM) 10K type strain sequencing project: providing services to taxonomists for standard genome sequencing and annotation.</title>
        <authorList>
            <consortium name="The Broad Institute Genomics Platform"/>
            <consortium name="The Broad Institute Genome Sequencing Center for Infectious Disease"/>
            <person name="Wu L."/>
            <person name="Ma J."/>
        </authorList>
    </citation>
    <scope>NUCLEOTIDE SEQUENCE [LARGE SCALE GENOMIC DNA]</scope>
    <source>
        <strain evidence="2">CGMCC 4.7237</strain>
    </source>
</reference>
<accession>A0ABV8HY77</accession>
<sequence>MTPTLEALRMRGFEGLVPFAGLEAAEIPSDGGTCAVVRTSDAAPAFTATSTAGWREKRDPAVGVERLAEKRVEGAEALCIGKAETATAGSHALRGRLRQYARHGLGGTSHHGGRYVWQSTDHASLLIAWKPGAHLRDAEKALMGEFETLYGALPFAHLAH</sequence>
<dbReference type="RefSeq" id="WP_386436577.1">
    <property type="nucleotide sequence ID" value="NZ_JBHSBB010000030.1"/>
</dbReference>
<name>A0ABV8HY77_9ACTN</name>
<dbReference type="EMBL" id="JBHSBB010000030">
    <property type="protein sequence ID" value="MFC4035874.1"/>
    <property type="molecule type" value="Genomic_DNA"/>
</dbReference>
<dbReference type="Proteomes" id="UP001595765">
    <property type="component" value="Unassembled WGS sequence"/>
</dbReference>
<protein>
    <submittedName>
        <fullName evidence="1">Uncharacterized protein</fullName>
    </submittedName>
</protein>
<proteinExistence type="predicted"/>
<comment type="caution">
    <text evidence="1">The sequence shown here is derived from an EMBL/GenBank/DDBJ whole genome shotgun (WGS) entry which is preliminary data.</text>
</comment>